<dbReference type="InterPro" id="IPR000847">
    <property type="entry name" value="LysR_HTH_N"/>
</dbReference>
<dbReference type="GO" id="GO:0003700">
    <property type="term" value="F:DNA-binding transcription factor activity"/>
    <property type="evidence" value="ECO:0007669"/>
    <property type="project" value="InterPro"/>
</dbReference>
<gene>
    <name evidence="6" type="primary">hcaR_3</name>
    <name evidence="6" type="ORF">NCTC12224_01992</name>
</gene>
<proteinExistence type="inferred from homology"/>
<protein>
    <submittedName>
        <fullName evidence="6">LysR family transcriptional regulator</fullName>
    </submittedName>
</protein>
<dbReference type="EMBL" id="UHFN01000007">
    <property type="protein sequence ID" value="SUN62629.1"/>
    <property type="molecule type" value="Genomic_DNA"/>
</dbReference>
<dbReference type="OrthoDB" id="9803735at2"/>
<dbReference type="AlphaFoldDB" id="A0A380KDE8"/>
<dbReference type="PRINTS" id="PR00039">
    <property type="entry name" value="HTHLYSR"/>
</dbReference>
<keyword evidence="4" id="KW-0804">Transcription</keyword>
<accession>A0A380KDE8</accession>
<organism evidence="6 7">
    <name type="scientific">Streptococcus hyointestinalis</name>
    <dbReference type="NCBI Taxonomy" id="1337"/>
    <lineage>
        <taxon>Bacteria</taxon>
        <taxon>Bacillati</taxon>
        <taxon>Bacillota</taxon>
        <taxon>Bacilli</taxon>
        <taxon>Lactobacillales</taxon>
        <taxon>Streptococcaceae</taxon>
        <taxon>Streptococcus</taxon>
    </lineage>
</organism>
<evidence type="ECO:0000313" key="7">
    <source>
        <dbReference type="Proteomes" id="UP000254924"/>
    </source>
</evidence>
<dbReference type="Gene3D" id="3.40.190.290">
    <property type="match status" value="1"/>
</dbReference>
<feature type="domain" description="HTH lysR-type" evidence="5">
    <location>
        <begin position="2"/>
        <end position="59"/>
    </location>
</feature>
<reference evidence="6 7" key="1">
    <citation type="submission" date="2018-06" db="EMBL/GenBank/DDBJ databases">
        <authorList>
            <consortium name="Pathogen Informatics"/>
            <person name="Doyle S."/>
        </authorList>
    </citation>
    <scope>NUCLEOTIDE SEQUENCE [LARGE SCALE GENOMIC DNA]</scope>
    <source>
        <strain evidence="6 7">NCTC12224</strain>
    </source>
</reference>
<dbReference type="InterPro" id="IPR005119">
    <property type="entry name" value="LysR_subst-bd"/>
</dbReference>
<name>A0A380KDE8_9STRE</name>
<evidence type="ECO:0000256" key="1">
    <source>
        <dbReference type="ARBA" id="ARBA00009437"/>
    </source>
</evidence>
<dbReference type="InterPro" id="IPR036388">
    <property type="entry name" value="WH-like_DNA-bd_sf"/>
</dbReference>
<dbReference type="FunFam" id="1.10.10.10:FF:000001">
    <property type="entry name" value="LysR family transcriptional regulator"/>
    <property type="match status" value="1"/>
</dbReference>
<dbReference type="Gene3D" id="1.10.10.10">
    <property type="entry name" value="Winged helix-like DNA-binding domain superfamily/Winged helix DNA-binding domain"/>
    <property type="match status" value="1"/>
</dbReference>
<dbReference type="GO" id="GO:0003677">
    <property type="term" value="F:DNA binding"/>
    <property type="evidence" value="ECO:0007669"/>
    <property type="project" value="UniProtKB-KW"/>
</dbReference>
<dbReference type="InterPro" id="IPR036390">
    <property type="entry name" value="WH_DNA-bd_sf"/>
</dbReference>
<dbReference type="Proteomes" id="UP000254924">
    <property type="component" value="Unassembled WGS sequence"/>
</dbReference>
<dbReference type="Pfam" id="PF00126">
    <property type="entry name" value="HTH_1"/>
    <property type="match status" value="1"/>
</dbReference>
<keyword evidence="2" id="KW-0805">Transcription regulation</keyword>
<dbReference type="PANTHER" id="PTHR30419">
    <property type="entry name" value="HTH-TYPE TRANSCRIPTIONAL REGULATOR YBHD"/>
    <property type="match status" value="1"/>
</dbReference>
<evidence type="ECO:0000313" key="6">
    <source>
        <dbReference type="EMBL" id="SUN62629.1"/>
    </source>
</evidence>
<sequence length="292" mass="33402">MIETRLFYYFLAIAREGNITRAAQQLFVTQSTLSKQMQDLEKTLGKQLFIRGKRQITLTEDGEFFKSKAEEILQLVEQTESAFSKKEEILAGDIYIGTAEVPSMEKIAHLIKSFQEKHPHVRFHFISGDAQQIYEHIKSGLVDFGLFLDPAVQESFNYTKLPFHHHLGILIPQDHILTQQESISPAQLTDFPLIAPQQFQKSAERIELLGSLADKLQVVATYNLLYNALYLAKSRVGLLIALEGMSDLIETDLTFRPLEPSLDTQLYLVTKKYKPYSPAIKTFLDQLQKIHE</sequence>
<dbReference type="SUPFAM" id="SSF46785">
    <property type="entry name" value="Winged helix' DNA-binding domain"/>
    <property type="match status" value="1"/>
</dbReference>
<dbReference type="CDD" id="cd05466">
    <property type="entry name" value="PBP2_LTTR_substrate"/>
    <property type="match status" value="1"/>
</dbReference>
<evidence type="ECO:0000256" key="2">
    <source>
        <dbReference type="ARBA" id="ARBA00023015"/>
    </source>
</evidence>
<dbReference type="GO" id="GO:0005829">
    <property type="term" value="C:cytosol"/>
    <property type="evidence" value="ECO:0007669"/>
    <property type="project" value="TreeGrafter"/>
</dbReference>
<evidence type="ECO:0000256" key="4">
    <source>
        <dbReference type="ARBA" id="ARBA00023163"/>
    </source>
</evidence>
<keyword evidence="3" id="KW-0238">DNA-binding</keyword>
<dbReference type="PROSITE" id="PS50931">
    <property type="entry name" value="HTH_LYSR"/>
    <property type="match status" value="1"/>
</dbReference>
<dbReference type="SUPFAM" id="SSF53850">
    <property type="entry name" value="Periplasmic binding protein-like II"/>
    <property type="match status" value="1"/>
</dbReference>
<dbReference type="PANTHER" id="PTHR30419:SF8">
    <property type="entry name" value="NITROGEN ASSIMILATION TRANSCRIPTIONAL ACTIVATOR-RELATED"/>
    <property type="match status" value="1"/>
</dbReference>
<evidence type="ECO:0000259" key="5">
    <source>
        <dbReference type="PROSITE" id="PS50931"/>
    </source>
</evidence>
<comment type="similarity">
    <text evidence="1">Belongs to the LysR transcriptional regulatory family.</text>
</comment>
<dbReference type="Pfam" id="PF03466">
    <property type="entry name" value="LysR_substrate"/>
    <property type="match status" value="1"/>
</dbReference>
<keyword evidence="7" id="KW-1185">Reference proteome</keyword>
<dbReference type="InterPro" id="IPR050950">
    <property type="entry name" value="HTH-type_LysR_regulators"/>
</dbReference>
<evidence type="ECO:0000256" key="3">
    <source>
        <dbReference type="ARBA" id="ARBA00023125"/>
    </source>
</evidence>